<evidence type="ECO:0000313" key="2">
    <source>
        <dbReference type="Proteomes" id="UP000828390"/>
    </source>
</evidence>
<name>A0A9D3Y5V7_DREPO</name>
<proteinExistence type="predicted"/>
<gene>
    <name evidence="1" type="ORF">DPMN_194282</name>
</gene>
<protein>
    <recommendedName>
        <fullName evidence="3">Protein sleepless</fullName>
    </recommendedName>
</protein>
<dbReference type="Proteomes" id="UP000828390">
    <property type="component" value="Unassembled WGS sequence"/>
</dbReference>
<comment type="caution">
    <text evidence="1">The sequence shown here is derived from an EMBL/GenBank/DDBJ whole genome shotgun (WGS) entry which is preliminary data.</text>
</comment>
<dbReference type="AlphaFoldDB" id="A0A9D3Y5V7"/>
<accession>A0A9D3Y5V7</accession>
<reference evidence="1" key="2">
    <citation type="submission" date="2020-11" db="EMBL/GenBank/DDBJ databases">
        <authorList>
            <person name="McCartney M.A."/>
            <person name="Auch B."/>
            <person name="Kono T."/>
            <person name="Mallez S."/>
            <person name="Becker A."/>
            <person name="Gohl D.M."/>
            <person name="Silverstein K.A.T."/>
            <person name="Koren S."/>
            <person name="Bechman K.B."/>
            <person name="Herman A."/>
            <person name="Abrahante J.E."/>
            <person name="Garbe J."/>
        </authorList>
    </citation>
    <scope>NUCLEOTIDE SEQUENCE</scope>
    <source>
        <strain evidence="1">Duluth1</strain>
        <tissue evidence="1">Whole animal</tissue>
    </source>
</reference>
<evidence type="ECO:0008006" key="3">
    <source>
        <dbReference type="Google" id="ProtNLM"/>
    </source>
</evidence>
<evidence type="ECO:0000313" key="1">
    <source>
        <dbReference type="EMBL" id="KAH3692441.1"/>
    </source>
</evidence>
<sequence length="69" mass="7333">MKTKTEGIVVRSCSILSTSDSCNTVELFGVKSEACTCTADLCNSAQTMTSSYVIVVVSVLAFLTKIAKF</sequence>
<dbReference type="EMBL" id="JAIWYP010000022">
    <property type="protein sequence ID" value="KAH3692441.1"/>
    <property type="molecule type" value="Genomic_DNA"/>
</dbReference>
<keyword evidence="2" id="KW-1185">Reference proteome</keyword>
<organism evidence="1 2">
    <name type="scientific">Dreissena polymorpha</name>
    <name type="common">Zebra mussel</name>
    <name type="synonym">Mytilus polymorpha</name>
    <dbReference type="NCBI Taxonomy" id="45954"/>
    <lineage>
        <taxon>Eukaryota</taxon>
        <taxon>Metazoa</taxon>
        <taxon>Spiralia</taxon>
        <taxon>Lophotrochozoa</taxon>
        <taxon>Mollusca</taxon>
        <taxon>Bivalvia</taxon>
        <taxon>Autobranchia</taxon>
        <taxon>Heteroconchia</taxon>
        <taxon>Euheterodonta</taxon>
        <taxon>Imparidentia</taxon>
        <taxon>Neoheterodontei</taxon>
        <taxon>Myida</taxon>
        <taxon>Dreissenoidea</taxon>
        <taxon>Dreissenidae</taxon>
        <taxon>Dreissena</taxon>
    </lineage>
</organism>
<reference evidence="1" key="1">
    <citation type="journal article" date="2019" name="bioRxiv">
        <title>The Genome of the Zebra Mussel, Dreissena polymorpha: A Resource for Invasive Species Research.</title>
        <authorList>
            <person name="McCartney M.A."/>
            <person name="Auch B."/>
            <person name="Kono T."/>
            <person name="Mallez S."/>
            <person name="Zhang Y."/>
            <person name="Obille A."/>
            <person name="Becker A."/>
            <person name="Abrahante J.E."/>
            <person name="Garbe J."/>
            <person name="Badalamenti J.P."/>
            <person name="Herman A."/>
            <person name="Mangelson H."/>
            <person name="Liachko I."/>
            <person name="Sullivan S."/>
            <person name="Sone E.D."/>
            <person name="Koren S."/>
            <person name="Silverstein K.A.T."/>
            <person name="Beckman K.B."/>
            <person name="Gohl D.M."/>
        </authorList>
    </citation>
    <scope>NUCLEOTIDE SEQUENCE</scope>
    <source>
        <strain evidence="1">Duluth1</strain>
        <tissue evidence="1">Whole animal</tissue>
    </source>
</reference>